<keyword evidence="2" id="KW-1185">Reference proteome</keyword>
<reference evidence="1" key="1">
    <citation type="journal article" date="2023" name="G3 (Bethesda)">
        <title>Whole genome assemblies of Zophobas morio and Tenebrio molitor.</title>
        <authorList>
            <person name="Kaur S."/>
            <person name="Stinson S.A."/>
            <person name="diCenzo G.C."/>
        </authorList>
    </citation>
    <scope>NUCLEOTIDE SEQUENCE</scope>
    <source>
        <strain evidence="1">QUZm001</strain>
    </source>
</reference>
<gene>
    <name evidence="1" type="ORF">Zmor_000665</name>
</gene>
<accession>A0AA38MRY1</accession>
<dbReference type="Proteomes" id="UP001168821">
    <property type="component" value="Unassembled WGS sequence"/>
</dbReference>
<organism evidence="1 2">
    <name type="scientific">Zophobas morio</name>
    <dbReference type="NCBI Taxonomy" id="2755281"/>
    <lineage>
        <taxon>Eukaryota</taxon>
        <taxon>Metazoa</taxon>
        <taxon>Ecdysozoa</taxon>
        <taxon>Arthropoda</taxon>
        <taxon>Hexapoda</taxon>
        <taxon>Insecta</taxon>
        <taxon>Pterygota</taxon>
        <taxon>Neoptera</taxon>
        <taxon>Endopterygota</taxon>
        <taxon>Coleoptera</taxon>
        <taxon>Polyphaga</taxon>
        <taxon>Cucujiformia</taxon>
        <taxon>Tenebrionidae</taxon>
        <taxon>Zophobas</taxon>
    </lineage>
</organism>
<sequence length="84" mass="9358">MYTTNCTAIMNETIPGQLDWLLSTFTELHSPALDGDCCLNSHAILLETPPSQLLDFSGAHTRDFCFQALLHPPLPTMSHHGRTY</sequence>
<proteinExistence type="predicted"/>
<name>A0AA38MRY1_9CUCU</name>
<protein>
    <submittedName>
        <fullName evidence="1">Uncharacterized protein</fullName>
    </submittedName>
</protein>
<dbReference type="EMBL" id="JALNTZ010000001">
    <property type="protein sequence ID" value="KAJ3665153.1"/>
    <property type="molecule type" value="Genomic_DNA"/>
</dbReference>
<evidence type="ECO:0000313" key="1">
    <source>
        <dbReference type="EMBL" id="KAJ3665153.1"/>
    </source>
</evidence>
<comment type="caution">
    <text evidence="1">The sequence shown here is derived from an EMBL/GenBank/DDBJ whole genome shotgun (WGS) entry which is preliminary data.</text>
</comment>
<evidence type="ECO:0000313" key="2">
    <source>
        <dbReference type="Proteomes" id="UP001168821"/>
    </source>
</evidence>
<dbReference type="AlphaFoldDB" id="A0AA38MRY1"/>